<feature type="binding site" evidence="7">
    <location>
        <position position="219"/>
    </location>
    <ligand>
        <name>Zn(2+)</name>
        <dbReference type="ChEBI" id="CHEBI:29105"/>
    </ligand>
</feature>
<dbReference type="GO" id="GO:0005886">
    <property type="term" value="C:plasma membrane"/>
    <property type="evidence" value="ECO:0007669"/>
    <property type="project" value="UniProtKB-SubCell"/>
</dbReference>
<evidence type="ECO:0000256" key="2">
    <source>
        <dbReference type="ARBA" id="ARBA00008488"/>
    </source>
</evidence>
<feature type="transmembrane region" description="Helical" evidence="8">
    <location>
        <begin position="134"/>
        <end position="154"/>
    </location>
</feature>
<evidence type="ECO:0000256" key="6">
    <source>
        <dbReference type="ARBA" id="ARBA00023136"/>
    </source>
</evidence>
<dbReference type="GO" id="GO:0046872">
    <property type="term" value="F:metal ion binding"/>
    <property type="evidence" value="ECO:0007669"/>
    <property type="project" value="UniProtKB-KW"/>
</dbReference>
<feature type="transmembrane region" description="Helical" evidence="8">
    <location>
        <begin position="161"/>
        <end position="179"/>
    </location>
</feature>
<organism evidence="9 11">
    <name type="scientific">Corynebacterium kutscheri</name>
    <dbReference type="NCBI Taxonomy" id="35755"/>
    <lineage>
        <taxon>Bacteria</taxon>
        <taxon>Bacillati</taxon>
        <taxon>Actinomycetota</taxon>
        <taxon>Actinomycetes</taxon>
        <taxon>Mycobacteriales</taxon>
        <taxon>Corynebacteriaceae</taxon>
        <taxon>Corynebacterium</taxon>
    </lineage>
</organism>
<feature type="transmembrane region" description="Helical" evidence="8">
    <location>
        <begin position="218"/>
        <end position="241"/>
    </location>
</feature>
<dbReference type="Proteomes" id="UP000271380">
    <property type="component" value="Chromosome"/>
</dbReference>
<proteinExistence type="inferred from homology"/>
<dbReference type="HOGENOM" id="CLU_051078_2_2_11"/>
<keyword evidence="11" id="KW-1185">Reference proteome</keyword>
<feature type="binding site" evidence="7">
    <location>
        <position position="223"/>
    </location>
    <ligand>
        <name>Zn(2+)</name>
        <dbReference type="ChEBI" id="CHEBI:29105"/>
    </ligand>
</feature>
<evidence type="ECO:0000256" key="5">
    <source>
        <dbReference type="ARBA" id="ARBA00022989"/>
    </source>
</evidence>
<dbReference type="InterPro" id="IPR005744">
    <property type="entry name" value="Hy-lIII"/>
</dbReference>
<comment type="subcellular location">
    <subcellularLocation>
        <location evidence="1">Cell membrane</location>
        <topology evidence="1">Multi-pass membrane protein</topology>
    </subcellularLocation>
</comment>
<dbReference type="Proteomes" id="UP000033457">
    <property type="component" value="Chromosome"/>
</dbReference>
<feature type="binding site" evidence="7">
    <location>
        <position position="91"/>
    </location>
    <ligand>
        <name>Zn(2+)</name>
        <dbReference type="ChEBI" id="CHEBI:29105"/>
    </ligand>
</feature>
<evidence type="ECO:0000256" key="3">
    <source>
        <dbReference type="ARBA" id="ARBA00022475"/>
    </source>
</evidence>
<dbReference type="EMBL" id="CP011312">
    <property type="protein sequence ID" value="AKE40787.1"/>
    <property type="molecule type" value="Genomic_DNA"/>
</dbReference>
<dbReference type="KEGG" id="cku:UL82_02815"/>
<evidence type="ECO:0000313" key="10">
    <source>
        <dbReference type="EMBL" id="VEH04500.1"/>
    </source>
</evidence>
<feature type="transmembrane region" description="Helical" evidence="8">
    <location>
        <begin position="69"/>
        <end position="90"/>
    </location>
</feature>
<gene>
    <name evidence="10" type="primary">yqfA</name>
    <name evidence="10" type="ORF">NCTC949_00128</name>
    <name evidence="9" type="ORF">UL82_02815</name>
</gene>
<keyword evidence="7" id="KW-0862">Zinc</keyword>
<evidence type="ECO:0000256" key="4">
    <source>
        <dbReference type="ARBA" id="ARBA00022692"/>
    </source>
</evidence>
<accession>A0A0F6QYU3</accession>
<evidence type="ECO:0000256" key="7">
    <source>
        <dbReference type="PIRSR" id="PIRSR604254-1"/>
    </source>
</evidence>
<dbReference type="PANTHER" id="PTHR20855:SF3">
    <property type="entry name" value="LD03007P"/>
    <property type="match status" value="1"/>
</dbReference>
<dbReference type="NCBIfam" id="TIGR01065">
    <property type="entry name" value="hlyIII"/>
    <property type="match status" value="1"/>
</dbReference>
<keyword evidence="5 8" id="KW-1133">Transmembrane helix</keyword>
<dbReference type="Pfam" id="PF03006">
    <property type="entry name" value="HlyIII"/>
    <property type="match status" value="1"/>
</dbReference>
<dbReference type="AlphaFoldDB" id="A0A0F6QYU3"/>
<feature type="transmembrane region" description="Helical" evidence="8">
    <location>
        <begin position="111"/>
        <end position="128"/>
    </location>
</feature>
<dbReference type="RefSeq" id="WP_046438919.1">
    <property type="nucleotide sequence ID" value="NZ_CP011312.1"/>
</dbReference>
<keyword evidence="3" id="KW-1003">Cell membrane</keyword>
<evidence type="ECO:0000256" key="8">
    <source>
        <dbReference type="SAM" id="Phobius"/>
    </source>
</evidence>
<evidence type="ECO:0000313" key="11">
    <source>
        <dbReference type="Proteomes" id="UP000033457"/>
    </source>
</evidence>
<reference evidence="9 11" key="1">
    <citation type="journal article" date="2015" name="Genome Announc.">
        <title>Complete Genome Sequence of Corynebacterium kutscheri DSM 20755, a Corynebacterial Type Strain with Remarkably Low G+C Content of Chromosomal DNA.</title>
        <authorList>
            <person name="Ruckert C."/>
            <person name="Albersmeier A."/>
            <person name="Winkler A."/>
            <person name="Tauch A."/>
        </authorList>
    </citation>
    <scope>NUCLEOTIDE SEQUENCE [LARGE SCALE GENOMIC DNA]</scope>
    <source>
        <strain evidence="9 11">DSM 20755</strain>
    </source>
</reference>
<dbReference type="EMBL" id="LR134377">
    <property type="protein sequence ID" value="VEH04500.1"/>
    <property type="molecule type" value="Genomic_DNA"/>
</dbReference>
<evidence type="ECO:0000313" key="9">
    <source>
        <dbReference type="EMBL" id="AKE40787.1"/>
    </source>
</evidence>
<evidence type="ECO:0000313" key="12">
    <source>
        <dbReference type="Proteomes" id="UP000271380"/>
    </source>
</evidence>
<feature type="transmembrane region" description="Helical" evidence="8">
    <location>
        <begin position="41"/>
        <end position="63"/>
    </location>
</feature>
<keyword evidence="6 8" id="KW-0472">Membrane</keyword>
<keyword evidence="7" id="KW-0479">Metal-binding</keyword>
<dbReference type="STRING" id="35755.UL82_02815"/>
<name>A0A0F6QYU3_9CORY</name>
<protein>
    <submittedName>
        <fullName evidence="9">Channel protein, hemolysin III family</fullName>
    </submittedName>
    <submittedName>
        <fullName evidence="10">Predicted membrane proteins</fullName>
    </submittedName>
</protein>
<sequence length="242" mass="27037">MALTSSPPTQDASEAKAPGKSLIQLSTWVYDRGHRPLTRGWFHHIATWLAVIAGTALTTFSYLKLPWLQATGVLIYALALVGLFGVSTAYHRGKWKSLRTINWWRRADHSMIALFIAATYTPLCLISLPDQWWMLAIAWVGAGFAVVLNMCWINHPRWLDVVVYLALGWLIIPLLPQLRVAASPAILWLLFAGGVVYSFGALLYGCRWPGRKATVLGYHEVFHLTTIIAASVHFIAVWMLVA</sequence>
<dbReference type="GO" id="GO:0140911">
    <property type="term" value="F:pore-forming activity"/>
    <property type="evidence" value="ECO:0007669"/>
    <property type="project" value="InterPro"/>
</dbReference>
<feature type="transmembrane region" description="Helical" evidence="8">
    <location>
        <begin position="185"/>
        <end position="206"/>
    </location>
</feature>
<keyword evidence="4 8" id="KW-0812">Transmembrane</keyword>
<dbReference type="InterPro" id="IPR004254">
    <property type="entry name" value="AdipoR/HlyIII-related"/>
</dbReference>
<comment type="similarity">
    <text evidence="2">Belongs to the UPF0073 (Hly-III) family.</text>
</comment>
<dbReference type="PANTHER" id="PTHR20855">
    <property type="entry name" value="ADIPOR/PROGESTIN RECEPTOR-RELATED"/>
    <property type="match status" value="1"/>
</dbReference>
<reference evidence="10 12" key="2">
    <citation type="submission" date="2018-12" db="EMBL/GenBank/DDBJ databases">
        <authorList>
            <consortium name="Pathogen Informatics"/>
        </authorList>
    </citation>
    <scope>NUCLEOTIDE SEQUENCE [LARGE SCALE GENOMIC DNA]</scope>
    <source>
        <strain evidence="10 12">NCTC949</strain>
    </source>
</reference>
<dbReference type="OrthoDB" id="9813689at2"/>
<evidence type="ECO:0000256" key="1">
    <source>
        <dbReference type="ARBA" id="ARBA00004651"/>
    </source>
</evidence>